<keyword evidence="3 6" id="KW-0812">Transmembrane</keyword>
<feature type="transmembrane region" description="Helical" evidence="6">
    <location>
        <begin position="86"/>
        <end position="112"/>
    </location>
</feature>
<dbReference type="RefSeq" id="WP_119632141.1">
    <property type="nucleotide sequence ID" value="NZ_AP017928.1"/>
</dbReference>
<feature type="transmembrane region" description="Helical" evidence="6">
    <location>
        <begin position="368"/>
        <end position="387"/>
    </location>
</feature>
<evidence type="ECO:0000256" key="5">
    <source>
        <dbReference type="ARBA" id="ARBA00023136"/>
    </source>
</evidence>
<gene>
    <name evidence="7" type="ORF">sS8_5178</name>
</gene>
<comment type="subcellular location">
    <subcellularLocation>
        <location evidence="1">Cell membrane</location>
        <topology evidence="1">Multi-pass membrane protein</topology>
    </subcellularLocation>
</comment>
<feature type="transmembrane region" description="Helical" evidence="6">
    <location>
        <begin position="393"/>
        <end position="411"/>
    </location>
</feature>
<dbReference type="EMBL" id="AP017928">
    <property type="protein sequence ID" value="BBA37100.1"/>
    <property type="molecule type" value="Genomic_DNA"/>
</dbReference>
<evidence type="ECO:0000256" key="2">
    <source>
        <dbReference type="ARBA" id="ARBA00022475"/>
    </source>
</evidence>
<dbReference type="KEGG" id="mmai:sS8_5178"/>
<keyword evidence="5 6" id="KW-0472">Membrane</keyword>
<accession>A0A250KZP0</accession>
<dbReference type="InterPro" id="IPR002797">
    <property type="entry name" value="Polysacc_synth"/>
</dbReference>
<evidence type="ECO:0000313" key="8">
    <source>
        <dbReference type="Proteomes" id="UP000266313"/>
    </source>
</evidence>
<keyword evidence="2" id="KW-1003">Cell membrane</keyword>
<protein>
    <submittedName>
        <fullName evidence="7">Polysaccharide biosynthesis protein</fullName>
    </submittedName>
</protein>
<dbReference type="GO" id="GO:0005886">
    <property type="term" value="C:plasma membrane"/>
    <property type="evidence" value="ECO:0007669"/>
    <property type="project" value="UniProtKB-SubCell"/>
</dbReference>
<name>A0A250KZP0_9GAMM</name>
<keyword evidence="8" id="KW-1185">Reference proteome</keyword>
<proteinExistence type="predicted"/>
<organism evidence="7 8">
    <name type="scientific">Methylocaldum marinum</name>
    <dbReference type="NCBI Taxonomy" id="1432792"/>
    <lineage>
        <taxon>Bacteria</taxon>
        <taxon>Pseudomonadati</taxon>
        <taxon>Pseudomonadota</taxon>
        <taxon>Gammaproteobacteria</taxon>
        <taxon>Methylococcales</taxon>
        <taxon>Methylococcaceae</taxon>
        <taxon>Methylocaldum</taxon>
    </lineage>
</organism>
<reference evidence="7 8" key="1">
    <citation type="submission" date="2016-12" db="EMBL/GenBank/DDBJ databases">
        <title>Genome sequencing of Methylocaldum marinum.</title>
        <authorList>
            <person name="Takeuchi M."/>
            <person name="Kamagata Y."/>
            <person name="Hiraoka S."/>
            <person name="Oshima K."/>
            <person name="Hattori M."/>
            <person name="Iwasaki W."/>
        </authorList>
    </citation>
    <scope>NUCLEOTIDE SEQUENCE [LARGE SCALE GENOMIC DNA]</scope>
    <source>
        <strain evidence="7 8">S8</strain>
    </source>
</reference>
<feature type="transmembrane region" description="Helical" evidence="6">
    <location>
        <begin position="225"/>
        <end position="250"/>
    </location>
</feature>
<feature type="transmembrane region" description="Helical" evidence="6">
    <location>
        <begin position="179"/>
        <end position="204"/>
    </location>
</feature>
<evidence type="ECO:0000256" key="3">
    <source>
        <dbReference type="ARBA" id="ARBA00022692"/>
    </source>
</evidence>
<feature type="transmembrane region" description="Helical" evidence="6">
    <location>
        <begin position="302"/>
        <end position="325"/>
    </location>
</feature>
<feature type="transmembrane region" description="Helical" evidence="6">
    <location>
        <begin position="12"/>
        <end position="35"/>
    </location>
</feature>
<dbReference type="Proteomes" id="UP000266313">
    <property type="component" value="Chromosome"/>
</dbReference>
<feature type="transmembrane region" description="Helical" evidence="6">
    <location>
        <begin position="118"/>
        <end position="142"/>
    </location>
</feature>
<dbReference type="InterPro" id="IPR050833">
    <property type="entry name" value="Poly_Biosynth_Transport"/>
</dbReference>
<dbReference type="PANTHER" id="PTHR30250:SF11">
    <property type="entry name" value="O-ANTIGEN TRANSPORTER-RELATED"/>
    <property type="match status" value="1"/>
</dbReference>
<feature type="transmembrane region" description="Helical" evidence="6">
    <location>
        <begin position="154"/>
        <end position="173"/>
    </location>
</feature>
<dbReference type="PANTHER" id="PTHR30250">
    <property type="entry name" value="PST FAMILY PREDICTED COLANIC ACID TRANSPORTER"/>
    <property type="match status" value="1"/>
</dbReference>
<feature type="transmembrane region" description="Helical" evidence="6">
    <location>
        <begin position="256"/>
        <end position="281"/>
    </location>
</feature>
<feature type="transmembrane region" description="Helical" evidence="6">
    <location>
        <begin position="337"/>
        <end position="356"/>
    </location>
</feature>
<keyword evidence="4 6" id="KW-1133">Transmembrane helix</keyword>
<dbReference type="OrthoDB" id="5560706at2"/>
<evidence type="ECO:0000256" key="1">
    <source>
        <dbReference type="ARBA" id="ARBA00004651"/>
    </source>
</evidence>
<dbReference type="Pfam" id="PF01943">
    <property type="entry name" value="Polysacc_synt"/>
    <property type="match status" value="1"/>
</dbReference>
<feature type="transmembrane region" description="Helical" evidence="6">
    <location>
        <begin position="47"/>
        <end position="65"/>
    </location>
</feature>
<evidence type="ECO:0000256" key="4">
    <source>
        <dbReference type="ARBA" id="ARBA00022989"/>
    </source>
</evidence>
<evidence type="ECO:0000256" key="6">
    <source>
        <dbReference type="SAM" id="Phobius"/>
    </source>
</evidence>
<evidence type="ECO:0000313" key="7">
    <source>
        <dbReference type="EMBL" id="BBA37100.1"/>
    </source>
</evidence>
<dbReference type="AlphaFoldDB" id="A0A250KZP0"/>
<sequence>MPTQSVSRAEYSGSLVLCVLAVANYLLFYLINITLARKLSVPDFDEFSVALSASAILSTVATLGLDKYALRCIPVYRERGDWSRTLGFWMFSLRMVLLCGLFLAFAGLLLGLGAGTKAPVAVVILVLCLPVIAPALFLVEAVTANGRQIEAIMIYRLLLPISFLFFIYLIFLFDLAMTAAGVACAYGLAWLWTLSAICQLARFTMPEDAWRARPSFLKAKWVRRALPLLLNSWMLSVMAGSGVIILELLYPADAIVGTYAVAAQTGTFIVLLANTANRFYLPLTSIFMERSDPLSLRRLMRHRLMVVGGLAIVFLGGVVVLGQNILDWFGPNFSHGYEVLCVLAVGASVSALFSDSPYYLQFMKRSRSVFITTSYAVAINLVFGFYLSDRFGAVGAAYGYTLSMCFLFVRLRFQTYRHLKEVA</sequence>